<dbReference type="RefSeq" id="WP_255189484.1">
    <property type="nucleotide sequence ID" value="NZ_CP113517.1"/>
</dbReference>
<feature type="domain" description="N-acetyltransferase" evidence="1">
    <location>
        <begin position="6"/>
        <end position="138"/>
    </location>
</feature>
<dbReference type="InterPro" id="IPR016181">
    <property type="entry name" value="Acyl_CoA_acyltransferase"/>
</dbReference>
<dbReference type="Proteomes" id="UP001162780">
    <property type="component" value="Chromosome"/>
</dbReference>
<accession>A0ABY7GI52</accession>
<dbReference type="GO" id="GO:0016746">
    <property type="term" value="F:acyltransferase activity"/>
    <property type="evidence" value="ECO:0007669"/>
    <property type="project" value="UniProtKB-KW"/>
</dbReference>
<dbReference type="Pfam" id="PF00583">
    <property type="entry name" value="Acetyltransf_1"/>
    <property type="match status" value="1"/>
</dbReference>
<dbReference type="InterPro" id="IPR052729">
    <property type="entry name" value="Acyl/Acetyltrans_Enzymes"/>
</dbReference>
<gene>
    <name evidence="2" type="ORF">NM686_019495</name>
</gene>
<dbReference type="SUPFAM" id="SSF55729">
    <property type="entry name" value="Acyl-CoA N-acyltransferases (Nat)"/>
    <property type="match status" value="1"/>
</dbReference>
<dbReference type="InterPro" id="IPR000182">
    <property type="entry name" value="GNAT_dom"/>
</dbReference>
<keyword evidence="3" id="KW-1185">Reference proteome</keyword>
<evidence type="ECO:0000313" key="3">
    <source>
        <dbReference type="Proteomes" id="UP001162780"/>
    </source>
</evidence>
<keyword evidence="2" id="KW-0808">Transferase</keyword>
<evidence type="ECO:0000259" key="1">
    <source>
        <dbReference type="PROSITE" id="PS51186"/>
    </source>
</evidence>
<protein>
    <submittedName>
        <fullName evidence="2">GNAT family N-acetyltransferase</fullName>
        <ecNumber evidence="2">2.3.1.-</ecNumber>
    </submittedName>
</protein>
<dbReference type="PANTHER" id="PTHR47237">
    <property type="entry name" value="SLL0310 PROTEIN"/>
    <property type="match status" value="1"/>
</dbReference>
<dbReference type="Gene3D" id="3.40.630.30">
    <property type="match status" value="1"/>
</dbReference>
<dbReference type="EC" id="2.3.1.-" evidence="2"/>
<dbReference type="InterPro" id="IPR041496">
    <property type="entry name" value="YitH/HolE_GNAT"/>
</dbReference>
<name>A0ABY7GI52_9GAMM</name>
<sequence length="284" mass="31767">MDSQHYQIRNMTHDEVSLAIDWAASEGWNPGLQDQDSFFAADETGFLLGLLNGNPIACISAVKYEHDFGFIGFYLVKPEFRGHGYGLKIWQAAMNALAGRTVGLDGVLSQQDNYKKYGFQLAYPNIRYQGLSAVFSVPPSSAVVELLSRNEEEINQFDRHIFSKARRVFLANWLRQPGSTALAYLEDNRLAGYGVARPCRVGYKIGPLFAKTPEQAEQLFLSLISSLPHRTSYFLDIPSINSHAVDLVNRHAMQPVFETARMYLGQAPAVPIEYVYGVTSFELG</sequence>
<dbReference type="PANTHER" id="PTHR47237:SF1">
    <property type="entry name" value="SLL0310 PROTEIN"/>
    <property type="match status" value="1"/>
</dbReference>
<dbReference type="Pfam" id="PF18014">
    <property type="entry name" value="Acetyltransf_18"/>
    <property type="match status" value="1"/>
</dbReference>
<reference evidence="2" key="1">
    <citation type="submission" date="2022-11" db="EMBL/GenBank/DDBJ databases">
        <title>Methylomonas rapida sp. nov., Carotenoid-Producing Obligate Methanotrophs with High Growth Characteristics and Biotechnological Potential.</title>
        <authorList>
            <person name="Tikhonova E.N."/>
            <person name="Suleimanov R.Z."/>
            <person name="Miroshnikov K."/>
            <person name="Oshkin I.Y."/>
            <person name="Belova S.E."/>
            <person name="Danilova O.V."/>
            <person name="Ashikhmin A."/>
            <person name="Konopkin A."/>
            <person name="But S.Y."/>
            <person name="Khmelenina V.N."/>
            <person name="Kuznetsov N."/>
            <person name="Pimenov N.V."/>
            <person name="Dedysh S.N."/>
        </authorList>
    </citation>
    <scope>NUCLEOTIDE SEQUENCE</scope>
    <source>
        <strain evidence="2">MP1</strain>
    </source>
</reference>
<dbReference type="EMBL" id="CP113517">
    <property type="protein sequence ID" value="WAR44509.1"/>
    <property type="molecule type" value="Genomic_DNA"/>
</dbReference>
<organism evidence="2 3">
    <name type="scientific">Methylomonas rapida</name>
    <dbReference type="NCBI Taxonomy" id="2963939"/>
    <lineage>
        <taxon>Bacteria</taxon>
        <taxon>Pseudomonadati</taxon>
        <taxon>Pseudomonadota</taxon>
        <taxon>Gammaproteobacteria</taxon>
        <taxon>Methylococcales</taxon>
        <taxon>Methylococcaceae</taxon>
        <taxon>Methylomonas</taxon>
    </lineage>
</organism>
<keyword evidence="2" id="KW-0012">Acyltransferase</keyword>
<dbReference type="Gene3D" id="3.40.630.90">
    <property type="match status" value="1"/>
</dbReference>
<proteinExistence type="predicted"/>
<dbReference type="PROSITE" id="PS51186">
    <property type="entry name" value="GNAT"/>
    <property type="match status" value="1"/>
</dbReference>
<dbReference type="CDD" id="cd04301">
    <property type="entry name" value="NAT_SF"/>
    <property type="match status" value="1"/>
</dbReference>
<evidence type="ECO:0000313" key="2">
    <source>
        <dbReference type="EMBL" id="WAR44509.1"/>
    </source>
</evidence>